<comment type="caution">
    <text evidence="1">The sequence shown here is derived from an EMBL/GenBank/DDBJ whole genome shotgun (WGS) entry which is preliminary data.</text>
</comment>
<protein>
    <submittedName>
        <fullName evidence="1">Uncharacterized protein</fullName>
    </submittedName>
</protein>
<name>A0AAN9II49_CROPI</name>
<proteinExistence type="predicted"/>
<reference evidence="1 2" key="1">
    <citation type="submission" date="2024-01" db="EMBL/GenBank/DDBJ databases">
        <title>The genomes of 5 underutilized Papilionoideae crops provide insights into root nodulation and disease resistanc.</title>
        <authorList>
            <person name="Yuan L."/>
        </authorList>
    </citation>
    <scope>NUCLEOTIDE SEQUENCE [LARGE SCALE GENOMIC DNA]</scope>
    <source>
        <strain evidence="1">ZHUSHIDOU_FW_LH</strain>
        <tissue evidence="1">Leaf</tissue>
    </source>
</reference>
<evidence type="ECO:0000313" key="2">
    <source>
        <dbReference type="Proteomes" id="UP001372338"/>
    </source>
</evidence>
<organism evidence="1 2">
    <name type="scientific">Crotalaria pallida</name>
    <name type="common">Smooth rattlebox</name>
    <name type="synonym">Crotalaria striata</name>
    <dbReference type="NCBI Taxonomy" id="3830"/>
    <lineage>
        <taxon>Eukaryota</taxon>
        <taxon>Viridiplantae</taxon>
        <taxon>Streptophyta</taxon>
        <taxon>Embryophyta</taxon>
        <taxon>Tracheophyta</taxon>
        <taxon>Spermatophyta</taxon>
        <taxon>Magnoliopsida</taxon>
        <taxon>eudicotyledons</taxon>
        <taxon>Gunneridae</taxon>
        <taxon>Pentapetalae</taxon>
        <taxon>rosids</taxon>
        <taxon>fabids</taxon>
        <taxon>Fabales</taxon>
        <taxon>Fabaceae</taxon>
        <taxon>Papilionoideae</taxon>
        <taxon>50 kb inversion clade</taxon>
        <taxon>genistoids sensu lato</taxon>
        <taxon>core genistoids</taxon>
        <taxon>Crotalarieae</taxon>
        <taxon>Crotalaria</taxon>
    </lineage>
</organism>
<accession>A0AAN9II49</accession>
<keyword evidence="2" id="KW-1185">Reference proteome</keyword>
<dbReference type="Proteomes" id="UP001372338">
    <property type="component" value="Unassembled WGS sequence"/>
</dbReference>
<gene>
    <name evidence="1" type="ORF">RIF29_09928</name>
</gene>
<evidence type="ECO:0000313" key="1">
    <source>
        <dbReference type="EMBL" id="KAK7281708.1"/>
    </source>
</evidence>
<sequence length="75" mass="8713">MPKASLLYSLRHPLHLLLCSNRRHRLRLAEKGGTQHGRREEDCQKMHATLHYQVSLTVAQEDKAYSKDISSFLLK</sequence>
<dbReference type="AlphaFoldDB" id="A0AAN9II49"/>
<dbReference type="EMBL" id="JAYWIO010000002">
    <property type="protein sequence ID" value="KAK7281708.1"/>
    <property type="molecule type" value="Genomic_DNA"/>
</dbReference>